<name>A0A9W7DL04_AMBMO</name>
<evidence type="ECO:0000313" key="2">
    <source>
        <dbReference type="EMBL" id="GMG59550.1"/>
    </source>
</evidence>
<keyword evidence="3" id="KW-1185">Reference proteome</keyword>
<protein>
    <submittedName>
        <fullName evidence="2">Unnamed protein product</fullName>
    </submittedName>
</protein>
<dbReference type="Proteomes" id="UP001165063">
    <property type="component" value="Unassembled WGS sequence"/>
</dbReference>
<reference evidence="2" key="1">
    <citation type="submission" date="2023-04" db="EMBL/GenBank/DDBJ databases">
        <title>Ambrosiozyma monospora NBRC 1965.</title>
        <authorList>
            <person name="Ichikawa N."/>
            <person name="Sato H."/>
            <person name="Tonouchi N."/>
        </authorList>
    </citation>
    <scope>NUCLEOTIDE SEQUENCE</scope>
    <source>
        <strain evidence="2">NBRC 1965</strain>
    </source>
</reference>
<evidence type="ECO:0000256" key="1">
    <source>
        <dbReference type="SAM" id="MobiDB-lite"/>
    </source>
</evidence>
<dbReference type="OrthoDB" id="65716at2759"/>
<dbReference type="EMBL" id="BSXU01008211">
    <property type="protein sequence ID" value="GMG59550.1"/>
    <property type="molecule type" value="Genomic_DNA"/>
</dbReference>
<comment type="caution">
    <text evidence="2">The sequence shown here is derived from an EMBL/GenBank/DDBJ whole genome shotgun (WGS) entry which is preliminary data.</text>
</comment>
<dbReference type="AlphaFoldDB" id="A0A9W7DL04"/>
<accession>A0A9W7DL04</accession>
<sequence>MLRGTESDKWKSLSSFEVEWLASKCWNNGAKLMINFNQLVTGKLWLNVSLKLSDLVNEELHKQFELMYPQLIESVKEDLEVGVGAGAGDGSGVEFEGSFEGGESNDDGTSGCDIELSR</sequence>
<evidence type="ECO:0000313" key="3">
    <source>
        <dbReference type="Proteomes" id="UP001165063"/>
    </source>
</evidence>
<gene>
    <name evidence="2" type="ORF">Amon01_000869300</name>
</gene>
<proteinExistence type="predicted"/>
<organism evidence="2 3">
    <name type="scientific">Ambrosiozyma monospora</name>
    <name type="common">Yeast</name>
    <name type="synonym">Endomycopsis monosporus</name>
    <dbReference type="NCBI Taxonomy" id="43982"/>
    <lineage>
        <taxon>Eukaryota</taxon>
        <taxon>Fungi</taxon>
        <taxon>Dikarya</taxon>
        <taxon>Ascomycota</taxon>
        <taxon>Saccharomycotina</taxon>
        <taxon>Pichiomycetes</taxon>
        <taxon>Pichiales</taxon>
        <taxon>Pichiaceae</taxon>
        <taxon>Ambrosiozyma</taxon>
    </lineage>
</organism>
<feature type="compositionally biased region" description="Low complexity" evidence="1">
    <location>
        <begin position="93"/>
        <end position="102"/>
    </location>
</feature>
<feature type="region of interest" description="Disordered" evidence="1">
    <location>
        <begin position="93"/>
        <end position="118"/>
    </location>
</feature>